<evidence type="ECO:0000256" key="4">
    <source>
        <dbReference type="ARBA" id="ARBA00022968"/>
    </source>
</evidence>
<feature type="compositionally biased region" description="Polar residues" evidence="7">
    <location>
        <begin position="219"/>
        <end position="237"/>
    </location>
</feature>
<accession>A0AAN8ZPZ6</accession>
<dbReference type="EMBL" id="JBAMMX010000003">
    <property type="protein sequence ID" value="KAK6945392.1"/>
    <property type="molecule type" value="Genomic_DNA"/>
</dbReference>
<evidence type="ECO:0000256" key="5">
    <source>
        <dbReference type="ARBA" id="ARBA00022989"/>
    </source>
</evidence>
<evidence type="ECO:0000313" key="12">
    <source>
        <dbReference type="Proteomes" id="UP001370490"/>
    </source>
</evidence>
<feature type="domain" description="Trichome birefringence-like C-terminal" evidence="9">
    <location>
        <begin position="308"/>
        <end position="593"/>
    </location>
</feature>
<feature type="compositionally biased region" description="Polar residues" evidence="7">
    <location>
        <begin position="100"/>
        <end position="147"/>
    </location>
</feature>
<dbReference type="InterPro" id="IPR026057">
    <property type="entry name" value="TBL_C"/>
</dbReference>
<feature type="domain" description="Trichome birefringence-like N-terminal" evidence="10">
    <location>
        <begin position="255"/>
        <end position="307"/>
    </location>
</feature>
<feature type="region of interest" description="Disordered" evidence="7">
    <location>
        <begin position="100"/>
        <end position="238"/>
    </location>
</feature>
<keyword evidence="6 8" id="KW-0472">Membrane</keyword>
<dbReference type="GO" id="GO:0016413">
    <property type="term" value="F:O-acetyltransferase activity"/>
    <property type="evidence" value="ECO:0007669"/>
    <property type="project" value="InterPro"/>
</dbReference>
<dbReference type="Proteomes" id="UP001370490">
    <property type="component" value="Unassembled WGS sequence"/>
</dbReference>
<evidence type="ECO:0000256" key="8">
    <source>
        <dbReference type="SAM" id="Phobius"/>
    </source>
</evidence>
<name>A0AAN8ZPZ6_9MAGN</name>
<feature type="compositionally biased region" description="Basic and acidic residues" evidence="7">
    <location>
        <begin position="175"/>
        <end position="186"/>
    </location>
</feature>
<feature type="compositionally biased region" description="Polar residues" evidence="7">
    <location>
        <begin position="190"/>
        <end position="211"/>
    </location>
</feature>
<feature type="transmembrane region" description="Helical" evidence="8">
    <location>
        <begin position="31"/>
        <end position="50"/>
    </location>
</feature>
<dbReference type="GO" id="GO:0005794">
    <property type="term" value="C:Golgi apparatus"/>
    <property type="evidence" value="ECO:0007669"/>
    <property type="project" value="TreeGrafter"/>
</dbReference>
<protein>
    <submittedName>
        <fullName evidence="11">PC-Esterase</fullName>
    </submittedName>
</protein>
<proteinExistence type="inferred from homology"/>
<keyword evidence="12" id="KW-1185">Reference proteome</keyword>
<feature type="compositionally biased region" description="Low complexity" evidence="7">
    <location>
        <begin position="148"/>
        <end position="165"/>
    </location>
</feature>
<dbReference type="InterPro" id="IPR029962">
    <property type="entry name" value="TBL"/>
</dbReference>
<evidence type="ECO:0000256" key="7">
    <source>
        <dbReference type="SAM" id="MobiDB-lite"/>
    </source>
</evidence>
<evidence type="ECO:0000313" key="11">
    <source>
        <dbReference type="EMBL" id="KAK6945392.1"/>
    </source>
</evidence>
<dbReference type="GO" id="GO:0016020">
    <property type="term" value="C:membrane"/>
    <property type="evidence" value="ECO:0007669"/>
    <property type="project" value="UniProtKB-SubCell"/>
</dbReference>
<dbReference type="Pfam" id="PF13839">
    <property type="entry name" value="PC-Esterase"/>
    <property type="match status" value="1"/>
</dbReference>
<evidence type="ECO:0000259" key="10">
    <source>
        <dbReference type="Pfam" id="PF14416"/>
    </source>
</evidence>
<organism evidence="11 12">
    <name type="scientific">Dillenia turbinata</name>
    <dbReference type="NCBI Taxonomy" id="194707"/>
    <lineage>
        <taxon>Eukaryota</taxon>
        <taxon>Viridiplantae</taxon>
        <taxon>Streptophyta</taxon>
        <taxon>Embryophyta</taxon>
        <taxon>Tracheophyta</taxon>
        <taxon>Spermatophyta</taxon>
        <taxon>Magnoliopsida</taxon>
        <taxon>eudicotyledons</taxon>
        <taxon>Gunneridae</taxon>
        <taxon>Pentapetalae</taxon>
        <taxon>Dilleniales</taxon>
        <taxon>Dilleniaceae</taxon>
        <taxon>Dillenia</taxon>
    </lineage>
</organism>
<keyword evidence="3 8" id="KW-0812">Transmembrane</keyword>
<evidence type="ECO:0000256" key="3">
    <source>
        <dbReference type="ARBA" id="ARBA00022692"/>
    </source>
</evidence>
<gene>
    <name evidence="11" type="ORF">RJ641_026494</name>
</gene>
<dbReference type="Pfam" id="PF14416">
    <property type="entry name" value="PMR5N"/>
    <property type="match status" value="1"/>
</dbReference>
<dbReference type="PANTHER" id="PTHR32285">
    <property type="entry name" value="PROTEIN TRICHOME BIREFRINGENCE-LIKE 9-RELATED"/>
    <property type="match status" value="1"/>
</dbReference>
<evidence type="ECO:0000256" key="2">
    <source>
        <dbReference type="ARBA" id="ARBA00007727"/>
    </source>
</evidence>
<dbReference type="AlphaFoldDB" id="A0AAN8ZPZ6"/>
<evidence type="ECO:0000256" key="1">
    <source>
        <dbReference type="ARBA" id="ARBA00004167"/>
    </source>
</evidence>
<keyword evidence="5 8" id="KW-1133">Transmembrane helix</keyword>
<sequence>MADPSKHLAVGGGIVSDLRSLSSLLRTRRTIAFAYGFMFAFVAFTVFFAFNPSSSSSSSPFWLTNIFTTSTSSNSSFSSTRFPSIFSYFFLNSTQQVNNSTNMKPNATKSTIPGSQNSSVNNRTETSKTGGEISKSSQTTIAAPTSNSTQQVQISSSASSLSTKQGIPRPQNDQNRTETSKTEDKGVISTPKSQEKSNQTSNPMNSAQKSKGVSEKSTKSNFTEPVSKNQSNGSGFASSGIEKHWRENLISSLMGCDFYDGEWVIDESYPLYKPGSCALIDEQFNCFLNGRPDTAYEKLKWKPKACNLPRLNASHMLELLKGKRLVFVGDSLNRNMWESLICILRNSVKDQSKVYEASGRHHFRGEASYSFVFQDYGFSIEFFVSPFLVQEWEVTDKNGTKKETLRLDLIGSLSEKYKSADIVIFNTGHWWTHEKTSLGKGYYQEGSHVYSDLNVLEAFRRAVTTWGRWIDANVNPKKSLVFFRGFSATHFRGGQWNSGGQCDNETEPIKNKKYLSPYSQKMKVFENVMKGMKTRVLYMNVTGMTDYRKDGHPSIHRKQNLTIEERRSQLGFQDCSHWCLPGVPDAWNELLYAELLIKLDKNSQQQYQNHQPQKRT</sequence>
<reference evidence="11 12" key="1">
    <citation type="submission" date="2023-12" db="EMBL/GenBank/DDBJ databases">
        <title>A high-quality genome assembly for Dillenia turbinata (Dilleniales).</title>
        <authorList>
            <person name="Chanderbali A."/>
        </authorList>
    </citation>
    <scope>NUCLEOTIDE SEQUENCE [LARGE SCALE GENOMIC DNA]</scope>
    <source>
        <strain evidence="11">LSX21</strain>
        <tissue evidence="11">Leaf</tissue>
    </source>
</reference>
<comment type="similarity">
    <text evidence="2">Belongs to the PC-esterase family. TBL subfamily.</text>
</comment>
<dbReference type="PANTHER" id="PTHR32285:SF22">
    <property type="entry name" value="PROTEIN TRICHOME BIREFRINGENCE"/>
    <property type="match status" value="1"/>
</dbReference>
<evidence type="ECO:0000259" key="9">
    <source>
        <dbReference type="Pfam" id="PF13839"/>
    </source>
</evidence>
<evidence type="ECO:0000256" key="6">
    <source>
        <dbReference type="ARBA" id="ARBA00023136"/>
    </source>
</evidence>
<comment type="caution">
    <text evidence="11">The sequence shown here is derived from an EMBL/GenBank/DDBJ whole genome shotgun (WGS) entry which is preliminary data.</text>
</comment>
<keyword evidence="4" id="KW-0735">Signal-anchor</keyword>
<dbReference type="InterPro" id="IPR025846">
    <property type="entry name" value="TBL_N"/>
</dbReference>
<comment type="subcellular location">
    <subcellularLocation>
        <location evidence="1">Membrane</location>
        <topology evidence="1">Single-pass membrane protein</topology>
    </subcellularLocation>
</comment>